<proteinExistence type="predicted"/>
<comment type="caution">
    <text evidence="6">The sequence shown here is derived from an EMBL/GenBank/DDBJ whole genome shotgun (WGS) entry which is preliminary data.</text>
</comment>
<dbReference type="AlphaFoldDB" id="A0A9X1F1K9"/>
<evidence type="ECO:0000256" key="4">
    <source>
        <dbReference type="SAM" id="SignalP"/>
    </source>
</evidence>
<keyword evidence="3" id="KW-0349">Heme</keyword>
<evidence type="ECO:0000256" key="2">
    <source>
        <dbReference type="ARBA" id="ARBA00023004"/>
    </source>
</evidence>
<name>A0A9X1F1K9_9SPHN</name>
<dbReference type="PROSITE" id="PS51007">
    <property type="entry name" value="CYTC"/>
    <property type="match status" value="1"/>
</dbReference>
<sequence>MTSFSLRFAAICTTALLLSACHTAASPQLTASLQPSSLISGVCGDCHAVERAFDSPNPNAPSFVAIANRNGLTRETLGPWLLDAHNYPLQMDFELSEAEAKQIADYMLALRSDQYRPEL</sequence>
<evidence type="ECO:0000313" key="6">
    <source>
        <dbReference type="EMBL" id="MBV7258631.1"/>
    </source>
</evidence>
<dbReference type="InterPro" id="IPR009056">
    <property type="entry name" value="Cyt_c-like_dom"/>
</dbReference>
<keyword evidence="7" id="KW-1185">Reference proteome</keyword>
<dbReference type="GO" id="GO:0020037">
    <property type="term" value="F:heme binding"/>
    <property type="evidence" value="ECO:0007669"/>
    <property type="project" value="InterPro"/>
</dbReference>
<feature type="domain" description="Cytochrome c" evidence="5">
    <location>
        <begin position="30"/>
        <end position="111"/>
    </location>
</feature>
<dbReference type="EMBL" id="JAGSPC010000001">
    <property type="protein sequence ID" value="MBV7258631.1"/>
    <property type="molecule type" value="Genomic_DNA"/>
</dbReference>
<dbReference type="PROSITE" id="PS51257">
    <property type="entry name" value="PROKAR_LIPOPROTEIN"/>
    <property type="match status" value="1"/>
</dbReference>
<evidence type="ECO:0000256" key="1">
    <source>
        <dbReference type="ARBA" id="ARBA00022723"/>
    </source>
</evidence>
<keyword evidence="2 3" id="KW-0408">Iron</keyword>
<protein>
    <recommendedName>
        <fullName evidence="5">Cytochrome c domain-containing protein</fullName>
    </recommendedName>
</protein>
<reference evidence="6" key="1">
    <citation type="submission" date="2021-04" db="EMBL/GenBank/DDBJ databases">
        <authorList>
            <person name="Pira H."/>
            <person name="Risdian C."/>
            <person name="Wink J."/>
        </authorList>
    </citation>
    <scope>NUCLEOTIDE SEQUENCE</scope>
    <source>
        <strain evidence="6">WH158</strain>
    </source>
</reference>
<feature type="chain" id="PRO_5040873397" description="Cytochrome c domain-containing protein" evidence="4">
    <location>
        <begin position="25"/>
        <end position="119"/>
    </location>
</feature>
<dbReference type="Proteomes" id="UP001138681">
    <property type="component" value="Unassembled WGS sequence"/>
</dbReference>
<evidence type="ECO:0000256" key="3">
    <source>
        <dbReference type="PROSITE-ProRule" id="PRU00433"/>
    </source>
</evidence>
<dbReference type="GO" id="GO:0046872">
    <property type="term" value="F:metal ion binding"/>
    <property type="evidence" value="ECO:0007669"/>
    <property type="project" value="UniProtKB-KW"/>
</dbReference>
<evidence type="ECO:0000259" key="5">
    <source>
        <dbReference type="PROSITE" id="PS51007"/>
    </source>
</evidence>
<dbReference type="GO" id="GO:0009055">
    <property type="term" value="F:electron transfer activity"/>
    <property type="evidence" value="ECO:0007669"/>
    <property type="project" value="InterPro"/>
</dbReference>
<feature type="signal peptide" evidence="4">
    <location>
        <begin position="1"/>
        <end position="24"/>
    </location>
</feature>
<gene>
    <name evidence="6" type="ORF">KCG46_03445</name>
</gene>
<organism evidence="6 7">
    <name type="scientific">Erythrobacter crassostreae</name>
    <dbReference type="NCBI Taxonomy" id="2828328"/>
    <lineage>
        <taxon>Bacteria</taxon>
        <taxon>Pseudomonadati</taxon>
        <taxon>Pseudomonadota</taxon>
        <taxon>Alphaproteobacteria</taxon>
        <taxon>Sphingomonadales</taxon>
        <taxon>Erythrobacteraceae</taxon>
        <taxon>Erythrobacter/Porphyrobacter group</taxon>
        <taxon>Erythrobacter</taxon>
    </lineage>
</organism>
<accession>A0A9X1F1K9</accession>
<keyword evidence="1 3" id="KW-0479">Metal-binding</keyword>
<keyword evidence="4" id="KW-0732">Signal</keyword>
<evidence type="ECO:0000313" key="7">
    <source>
        <dbReference type="Proteomes" id="UP001138681"/>
    </source>
</evidence>